<sequence length="76" mass="8530">MLLQNLKEEAVKLSPSDRLALVSAIIESLQNTPSPKPDRSGAIRRMRGLLKTDQPAPTDEEVAAMLEERRVENYLQ</sequence>
<dbReference type="AlphaFoldDB" id="A0A9P1NY57"/>
<evidence type="ECO:0000313" key="2">
    <source>
        <dbReference type="Proteomes" id="UP000032946"/>
    </source>
</evidence>
<dbReference type="EMBL" id="FO818640">
    <property type="protein sequence ID" value="CDM93500.1"/>
    <property type="molecule type" value="Genomic_DNA"/>
</dbReference>
<name>A0A9P1NY57_9CYAN</name>
<gene>
    <name evidence="1" type="ORF">ARTHRO_11173</name>
</gene>
<reference evidence="1 2" key="1">
    <citation type="submission" date="2014-02" db="EMBL/GenBank/DDBJ databases">
        <authorList>
            <person name="Genoscope - CEA"/>
        </authorList>
    </citation>
    <scope>NUCLEOTIDE SEQUENCE [LARGE SCALE GENOMIC DNA]</scope>
    <source>
        <strain evidence="1 2">PCC 8005</strain>
    </source>
</reference>
<proteinExistence type="predicted"/>
<dbReference type="RefSeq" id="WP_006621186.1">
    <property type="nucleotide sequence ID" value="NZ_FO818640.1"/>
</dbReference>
<organism evidence="1 2">
    <name type="scientific">Limnospira indica PCC 8005</name>
    <dbReference type="NCBI Taxonomy" id="376219"/>
    <lineage>
        <taxon>Bacteria</taxon>
        <taxon>Bacillati</taxon>
        <taxon>Cyanobacteriota</taxon>
        <taxon>Cyanophyceae</taxon>
        <taxon>Oscillatoriophycideae</taxon>
        <taxon>Oscillatoriales</taxon>
        <taxon>Sirenicapillariaceae</taxon>
        <taxon>Limnospira</taxon>
    </lineage>
</organism>
<accession>A0A9P1NY57</accession>
<keyword evidence="2" id="KW-1185">Reference proteome</keyword>
<evidence type="ECO:0000313" key="1">
    <source>
        <dbReference type="EMBL" id="CDM93500.1"/>
    </source>
</evidence>
<protein>
    <submittedName>
        <fullName evidence="1">Uncharacterized protein</fullName>
    </submittedName>
</protein>
<dbReference type="Proteomes" id="UP000032946">
    <property type="component" value="Chromosome"/>
</dbReference>